<dbReference type="GeneID" id="85372806"/>
<dbReference type="InterPro" id="IPR017972">
    <property type="entry name" value="Cyt_P450_CS"/>
</dbReference>
<evidence type="ECO:0000256" key="1">
    <source>
        <dbReference type="ARBA" id="ARBA00001971"/>
    </source>
</evidence>
<keyword evidence="8" id="KW-1185">Reference proteome</keyword>
<evidence type="ECO:0000256" key="3">
    <source>
        <dbReference type="ARBA" id="ARBA00022723"/>
    </source>
</evidence>
<feature type="transmembrane region" description="Helical" evidence="6">
    <location>
        <begin position="30"/>
        <end position="50"/>
    </location>
</feature>
<evidence type="ECO:0000313" key="7">
    <source>
        <dbReference type="EMBL" id="KAK1543994.1"/>
    </source>
</evidence>
<keyword evidence="5" id="KW-0503">Monooxygenase</keyword>
<protein>
    <submittedName>
        <fullName evidence="7">Cytochrome P450 oxidoreductase</fullName>
    </submittedName>
</protein>
<keyword evidence="2 5" id="KW-0349">Heme</keyword>
<evidence type="ECO:0000256" key="4">
    <source>
        <dbReference type="ARBA" id="ARBA00023004"/>
    </source>
</evidence>
<accession>A0ABQ9SWW3</accession>
<keyword evidence="6" id="KW-0812">Transmembrane</keyword>
<dbReference type="InterPro" id="IPR001128">
    <property type="entry name" value="Cyt_P450"/>
</dbReference>
<evidence type="ECO:0000256" key="6">
    <source>
        <dbReference type="SAM" id="Phobius"/>
    </source>
</evidence>
<dbReference type="PRINTS" id="PR00385">
    <property type="entry name" value="P450"/>
</dbReference>
<keyword evidence="4 5" id="KW-0408">Iron</keyword>
<dbReference type="Gene3D" id="1.10.630.10">
    <property type="entry name" value="Cytochrome P450"/>
    <property type="match status" value="1"/>
</dbReference>
<dbReference type="PANTHER" id="PTHR24305:SF190">
    <property type="entry name" value="P450, PUTATIVE (EUROFUNG)-RELATED"/>
    <property type="match status" value="1"/>
</dbReference>
<reference evidence="7 8" key="1">
    <citation type="submission" date="2016-10" db="EMBL/GenBank/DDBJ databases">
        <title>The genome sequence of Colletotrichum fioriniae PJ7.</title>
        <authorList>
            <person name="Baroncelli R."/>
        </authorList>
    </citation>
    <scope>NUCLEOTIDE SEQUENCE [LARGE SCALE GENOMIC DNA]</scope>
    <source>
        <strain evidence="7 8">IMI 384185</strain>
    </source>
</reference>
<dbReference type="EMBL" id="MOPA01000003">
    <property type="protein sequence ID" value="KAK1543994.1"/>
    <property type="molecule type" value="Genomic_DNA"/>
</dbReference>
<dbReference type="InterPro" id="IPR050121">
    <property type="entry name" value="Cytochrome_P450_monoxygenase"/>
</dbReference>
<gene>
    <name evidence="7" type="ORF">CPAR01_04627</name>
</gene>
<evidence type="ECO:0000313" key="8">
    <source>
        <dbReference type="Proteomes" id="UP001241169"/>
    </source>
</evidence>
<dbReference type="InterPro" id="IPR002401">
    <property type="entry name" value="Cyt_P450_E_grp-I"/>
</dbReference>
<dbReference type="Proteomes" id="UP001241169">
    <property type="component" value="Unassembled WGS sequence"/>
</dbReference>
<organism evidence="7 8">
    <name type="scientific">Colletotrichum paranaense</name>
    <dbReference type="NCBI Taxonomy" id="1914294"/>
    <lineage>
        <taxon>Eukaryota</taxon>
        <taxon>Fungi</taxon>
        <taxon>Dikarya</taxon>
        <taxon>Ascomycota</taxon>
        <taxon>Pezizomycotina</taxon>
        <taxon>Sordariomycetes</taxon>
        <taxon>Hypocreomycetidae</taxon>
        <taxon>Glomerellales</taxon>
        <taxon>Glomerellaceae</taxon>
        <taxon>Colletotrichum</taxon>
        <taxon>Colletotrichum acutatum species complex</taxon>
    </lineage>
</organism>
<feature type="transmembrane region" description="Helical" evidence="6">
    <location>
        <begin position="57"/>
        <end position="78"/>
    </location>
</feature>
<comment type="caution">
    <text evidence="7">The sequence shown here is derived from an EMBL/GenBank/DDBJ whole genome shotgun (WGS) entry which is preliminary data.</text>
</comment>
<comment type="cofactor">
    <cofactor evidence="1">
        <name>heme</name>
        <dbReference type="ChEBI" id="CHEBI:30413"/>
    </cofactor>
</comment>
<evidence type="ECO:0000256" key="5">
    <source>
        <dbReference type="RuleBase" id="RU000461"/>
    </source>
</evidence>
<dbReference type="RefSeq" id="XP_060353113.1">
    <property type="nucleotide sequence ID" value="XM_060488907.1"/>
</dbReference>
<dbReference type="CDD" id="cd11060">
    <property type="entry name" value="CYP57A1-like"/>
    <property type="match status" value="1"/>
</dbReference>
<proteinExistence type="inferred from homology"/>
<keyword evidence="3 5" id="KW-0479">Metal-binding</keyword>
<dbReference type="PRINTS" id="PR00463">
    <property type="entry name" value="EP450I"/>
</dbReference>
<dbReference type="Pfam" id="PF00067">
    <property type="entry name" value="p450"/>
    <property type="match status" value="1"/>
</dbReference>
<keyword evidence="6" id="KW-1133">Transmembrane helix</keyword>
<sequence length="566" mass="63952">MTLPLQKPIILVHLLSRNARDQLSRELSALSINIELFICLSIFLIIYTSIFTMNTQLLLAFAGFALLAQILVSFVQWLRSPLRSVPGPLLARYTDFWYFHRLKQGKFEKVNQELHEQYGPIVRYGPNRYSINDAEALKTVYGHGTQFQKSEWYIPFQPNEDQWNVFSDRSIQRHAHSRRFYTNAYSMTSLVNYEPYVDECGALFSQRLSEFAKAGSTVDIGHWFQCFAFDAVAMMTYGKRLGFLDRGEDIAQVIDNINKSLVYSSLTGIFPSVHMYIAPLVTGITKRLGMGAKMMYVIDFTAQTIEEERASPKTVIEVKGAEDGAAVGETFLTKFLAKHSSNPTEFTNWHLLIGCASNVFAGSDTTGISISAIVYHLLKSPDALAKLREEIADFTSRGELSQAPSFKESQKMPYLQAVIKEALRVHPAVGLPLERIVPEGGATIGERFFPAGSVVGINSWVHHRNTAIFGDDAEKFNPDRWLIENEERISVMNRNWMPFGLGSRTCLGKNVSILEMSKLIPRLIRDFDFKLEGAAATPRGAWKTRNAWFVKPKNFHVKVKSRMAGN</sequence>
<dbReference type="PANTHER" id="PTHR24305">
    <property type="entry name" value="CYTOCHROME P450"/>
    <property type="match status" value="1"/>
</dbReference>
<keyword evidence="6" id="KW-0472">Membrane</keyword>
<comment type="similarity">
    <text evidence="5">Belongs to the cytochrome P450 family.</text>
</comment>
<evidence type="ECO:0000256" key="2">
    <source>
        <dbReference type="ARBA" id="ARBA00022617"/>
    </source>
</evidence>
<keyword evidence="5" id="KW-0560">Oxidoreductase</keyword>
<name>A0ABQ9SWW3_9PEZI</name>
<dbReference type="PROSITE" id="PS00086">
    <property type="entry name" value="CYTOCHROME_P450"/>
    <property type="match status" value="1"/>
</dbReference>
<dbReference type="InterPro" id="IPR036396">
    <property type="entry name" value="Cyt_P450_sf"/>
</dbReference>
<dbReference type="SUPFAM" id="SSF48264">
    <property type="entry name" value="Cytochrome P450"/>
    <property type="match status" value="1"/>
</dbReference>